<dbReference type="Proteomes" id="UP001152607">
    <property type="component" value="Unassembled WGS sequence"/>
</dbReference>
<feature type="compositionally biased region" description="Basic and acidic residues" evidence="1">
    <location>
        <begin position="626"/>
        <end position="639"/>
    </location>
</feature>
<comment type="caution">
    <text evidence="2">The sequence shown here is derived from an EMBL/GenBank/DDBJ whole genome shotgun (WGS) entry which is preliminary data.</text>
</comment>
<dbReference type="PANTHER" id="PTHR28079">
    <property type="entry name" value="RNA POLYMERASE I-SPECIFIC TRANSCRIPTION INITIATION FACTOR RRN5"/>
    <property type="match status" value="1"/>
</dbReference>
<dbReference type="GO" id="GO:0000500">
    <property type="term" value="C:RNA polymerase I upstream activating factor complex"/>
    <property type="evidence" value="ECO:0007669"/>
    <property type="project" value="InterPro"/>
</dbReference>
<feature type="compositionally biased region" description="Polar residues" evidence="1">
    <location>
        <begin position="606"/>
        <end position="615"/>
    </location>
</feature>
<sequence>MSSSDADFAASEAQDSSTDHDFDLEIPLPSRALSTPTSPRKRRRSGSGDWIRQRKYHLEGKYSDPYRKLYNDDVNAATSRFVVDDSLNLESSRFGAILWTAKEKNTFFAALERLGQDDLPGISNAIRTKTVAETAQFLLAIQDAPMKRVALRGDARLKVAMQDVPAAMEVGRECEESLELAGDALAWYQERYEAKQEQVKYGEHWLITSELAEEIEQAMQPNRDYDLVSSPGFPDTEHDTAGHAGSNAVSPPIIEDIPEAELLNPAEFLKLSRTFFMNPSPNVSYPWPHWMDLTSEIAQEPSIYRTAFSDIHNLTLSVTRRIIQCAITQATARIRSQGWRVKKGVKPFVKPRDIHTAVDLMGLPRNGNKRWAGAARRCGIQVTDRNRDVRDTGQRRNVPWHEVEEFLGLREPIPTDLDTAESAGGTDHDEFRSKAMRGGTPLPTIRRSLSVQSDVVSDMDSECEIADANMSSRSEDDDSDTSSATLRRSDIFRTKYEEELTAVETFDQDASHKEEQALWGLLDTGHVPHENSTGLKSEADEKDSKLPQTKLVLETGDWRSWTQYRADWEELSVPVPASKFAAAQKSAENGLDDPHDMTGSDDASEGSRSQRNPRTAATHIDIPIRGTREYAEFQERADIPRNQSPGSHYSSDGADIPAPSIETASGIYNSDGDRMSVDDDQY</sequence>
<accession>A0A9W4U1G7</accession>
<reference evidence="2" key="1">
    <citation type="submission" date="2023-01" db="EMBL/GenBank/DDBJ databases">
        <authorList>
            <person name="Van Ghelder C."/>
            <person name="Rancurel C."/>
        </authorList>
    </citation>
    <scope>NUCLEOTIDE SEQUENCE</scope>
    <source>
        <strain evidence="2">CNCM I-4278</strain>
    </source>
</reference>
<name>A0A9W4U1G7_9PLEO</name>
<dbReference type="Gene3D" id="1.10.10.60">
    <property type="entry name" value="Homeodomain-like"/>
    <property type="match status" value="1"/>
</dbReference>
<feature type="compositionally biased region" description="Low complexity" evidence="1">
    <location>
        <begin position="1"/>
        <end position="16"/>
    </location>
</feature>
<gene>
    <name evidence="2" type="ORF">PDIGIT_LOCUS296</name>
</gene>
<dbReference type="AlphaFoldDB" id="A0A9W4U1G7"/>
<keyword evidence="3" id="KW-1185">Reference proteome</keyword>
<dbReference type="GO" id="GO:0006361">
    <property type="term" value="P:transcription initiation at RNA polymerase I promoter"/>
    <property type="evidence" value="ECO:0007669"/>
    <property type="project" value="TreeGrafter"/>
</dbReference>
<evidence type="ECO:0000313" key="3">
    <source>
        <dbReference type="Proteomes" id="UP001152607"/>
    </source>
</evidence>
<dbReference type="GO" id="GO:0042790">
    <property type="term" value="P:nucleolar large rRNA transcription by RNA polymerase I"/>
    <property type="evidence" value="ECO:0007669"/>
    <property type="project" value="InterPro"/>
</dbReference>
<feature type="compositionally biased region" description="Polar residues" evidence="1">
    <location>
        <begin position="641"/>
        <end position="650"/>
    </location>
</feature>
<dbReference type="EMBL" id="CAOQHR010000001">
    <property type="protein sequence ID" value="CAI6233160.1"/>
    <property type="molecule type" value="Genomic_DNA"/>
</dbReference>
<evidence type="ECO:0000313" key="2">
    <source>
        <dbReference type="EMBL" id="CAI6233160.1"/>
    </source>
</evidence>
<dbReference type="OrthoDB" id="2240312at2759"/>
<feature type="compositionally biased region" description="Basic and acidic residues" evidence="1">
    <location>
        <begin position="671"/>
        <end position="682"/>
    </location>
</feature>
<evidence type="ECO:0000256" key="1">
    <source>
        <dbReference type="SAM" id="MobiDB-lite"/>
    </source>
</evidence>
<feature type="region of interest" description="Disordered" evidence="1">
    <location>
        <begin position="524"/>
        <end position="548"/>
    </location>
</feature>
<proteinExistence type="predicted"/>
<dbReference type="InterPro" id="IPR039601">
    <property type="entry name" value="Rrn5"/>
</dbReference>
<dbReference type="GO" id="GO:0001181">
    <property type="term" value="F:RNA polymerase I general transcription initiation factor activity"/>
    <property type="evidence" value="ECO:0007669"/>
    <property type="project" value="TreeGrafter"/>
</dbReference>
<organism evidence="2 3">
    <name type="scientific">Periconia digitata</name>
    <dbReference type="NCBI Taxonomy" id="1303443"/>
    <lineage>
        <taxon>Eukaryota</taxon>
        <taxon>Fungi</taxon>
        <taxon>Dikarya</taxon>
        <taxon>Ascomycota</taxon>
        <taxon>Pezizomycotina</taxon>
        <taxon>Dothideomycetes</taxon>
        <taxon>Pleosporomycetidae</taxon>
        <taxon>Pleosporales</taxon>
        <taxon>Massarineae</taxon>
        <taxon>Periconiaceae</taxon>
        <taxon>Periconia</taxon>
    </lineage>
</organism>
<feature type="region of interest" description="Disordered" evidence="1">
    <location>
        <begin position="415"/>
        <end position="486"/>
    </location>
</feature>
<dbReference type="PANTHER" id="PTHR28079:SF1">
    <property type="entry name" value="RNA POLYMERASE I-SPECIFIC TRANSCRIPTION INITIATION FACTOR RRN5"/>
    <property type="match status" value="1"/>
</dbReference>
<feature type="region of interest" description="Disordered" evidence="1">
    <location>
        <begin position="1"/>
        <end position="49"/>
    </location>
</feature>
<protein>
    <submittedName>
        <fullName evidence="2">Uncharacterized protein</fullName>
    </submittedName>
</protein>
<dbReference type="GO" id="GO:0000182">
    <property type="term" value="F:rDNA binding"/>
    <property type="evidence" value="ECO:0007669"/>
    <property type="project" value="TreeGrafter"/>
</dbReference>
<feature type="region of interest" description="Disordered" evidence="1">
    <location>
        <begin position="582"/>
        <end position="682"/>
    </location>
</feature>